<dbReference type="InterPro" id="IPR001567">
    <property type="entry name" value="Pept_M3A_M3B_dom"/>
</dbReference>
<keyword evidence="5 6" id="KW-0482">Metalloprotease</keyword>
<evidence type="ECO:0000259" key="7">
    <source>
        <dbReference type="Pfam" id="PF01432"/>
    </source>
</evidence>
<dbReference type="AlphaFoldDB" id="A0A1I7NB29"/>
<keyword evidence="4 6" id="KW-0862">Zinc</keyword>
<dbReference type="InterPro" id="IPR011976">
    <property type="entry name" value="Pept_M3B_oligopep-rel"/>
</dbReference>
<keyword evidence="2 6" id="KW-0479">Metal-binding</keyword>
<dbReference type="Pfam" id="PF01432">
    <property type="entry name" value="Peptidase_M3"/>
    <property type="match status" value="1"/>
</dbReference>
<dbReference type="Proteomes" id="UP000199537">
    <property type="component" value="Unassembled WGS sequence"/>
</dbReference>
<dbReference type="NCBIfam" id="TIGR02289">
    <property type="entry name" value="M3_not_pepF"/>
    <property type="match status" value="1"/>
</dbReference>
<dbReference type="PANTHER" id="PTHR11804:SF48">
    <property type="entry name" value="PUTATIVE-RELATED"/>
    <property type="match status" value="1"/>
</dbReference>
<dbReference type="SUPFAM" id="SSF55486">
    <property type="entry name" value="Metalloproteases ('zincins'), catalytic domain"/>
    <property type="match status" value="1"/>
</dbReference>
<evidence type="ECO:0000256" key="4">
    <source>
        <dbReference type="ARBA" id="ARBA00022833"/>
    </source>
</evidence>
<dbReference type="EMBL" id="FPCJ01000001">
    <property type="protein sequence ID" value="SFV31887.1"/>
    <property type="molecule type" value="Genomic_DNA"/>
</dbReference>
<dbReference type="OrthoDB" id="9762795at2"/>
<accession>A0A1I7NB29</accession>
<comment type="cofactor">
    <cofactor evidence="6">
        <name>Zn(2+)</name>
        <dbReference type="ChEBI" id="CHEBI:29105"/>
    </cofactor>
    <text evidence="6">Binds 1 zinc ion.</text>
</comment>
<evidence type="ECO:0000256" key="3">
    <source>
        <dbReference type="ARBA" id="ARBA00022801"/>
    </source>
</evidence>
<comment type="similarity">
    <text evidence="6">Belongs to the peptidase M3 family.</text>
</comment>
<dbReference type="Gene3D" id="1.10.1370.30">
    <property type="match status" value="1"/>
</dbReference>
<gene>
    <name evidence="8" type="ORF">SAMN05660895_1202</name>
</gene>
<keyword evidence="9" id="KW-1185">Reference proteome</keyword>
<dbReference type="InterPro" id="IPR045090">
    <property type="entry name" value="Pept_M3A_M3B"/>
</dbReference>
<dbReference type="GO" id="GO:0004222">
    <property type="term" value="F:metalloendopeptidase activity"/>
    <property type="evidence" value="ECO:0007669"/>
    <property type="project" value="InterPro"/>
</dbReference>
<dbReference type="GO" id="GO:0006508">
    <property type="term" value="P:proteolysis"/>
    <property type="evidence" value="ECO:0007669"/>
    <property type="project" value="UniProtKB-KW"/>
</dbReference>
<name>A0A1I7NB29_9BACT</name>
<evidence type="ECO:0000313" key="9">
    <source>
        <dbReference type="Proteomes" id="UP000199537"/>
    </source>
</evidence>
<evidence type="ECO:0000256" key="2">
    <source>
        <dbReference type="ARBA" id="ARBA00022723"/>
    </source>
</evidence>
<evidence type="ECO:0000256" key="6">
    <source>
        <dbReference type="RuleBase" id="RU003435"/>
    </source>
</evidence>
<dbReference type="PANTHER" id="PTHR11804">
    <property type="entry name" value="PROTEASE M3 THIMET OLIGOPEPTIDASE-RELATED"/>
    <property type="match status" value="1"/>
</dbReference>
<keyword evidence="3 6" id="KW-0378">Hydrolase</keyword>
<evidence type="ECO:0000256" key="5">
    <source>
        <dbReference type="ARBA" id="ARBA00023049"/>
    </source>
</evidence>
<evidence type="ECO:0000313" key="8">
    <source>
        <dbReference type="EMBL" id="SFV31887.1"/>
    </source>
</evidence>
<sequence>MKPVELTPHTRHYLPKDFRLTALSSIQPYLQELETRDLDSLHALQQWLRDLSELEAAVDEDISWRQIRVSQDTANREYEEAYRQFYQEMAPILQEYAQRFRKKLVSCPFVDQLDERMFGPFLRQTRNAIALFRPENIPLQTELAMLQRKYGQYTGSLTVELQGQELTLPQAARFLEQSDRALREEAFVQIARARLRVVDQLDELFDQLIEKRHQLAVRAGFPDYRAYRFRELNRFDYTPTDCEAFHEAVEKHLLPLVARIQEKKRQELGLSVLRPWDVDATPPGMEALHPFETTDELIAKTLQCLDRVDESFSGVLYAMQQAGRLDLESRKNKAPGGFNCSLAETGLPFIFMNASGQWQDVVTLIHETGHAVHAVLTHDLPLQAFKEYPMEIAELASMSMELFSMHAWDVYFQQSADVNRARRQQLERIITLLPWIATIDAFQHWIYTHPHHSREERKQAWLQVLDRFSTKQVDWSGWEHYRAVSWQRQLHLFEVPFYYIEYGIAQLGAVALWRAFTQNPKQTILQYTQALRLGNTRPLPELYREAGIAFDFSPAYIRTLASFLEAELESVYAE</sequence>
<dbReference type="GO" id="GO:0046872">
    <property type="term" value="F:metal ion binding"/>
    <property type="evidence" value="ECO:0007669"/>
    <property type="project" value="UniProtKB-UniRule"/>
</dbReference>
<dbReference type="RefSeq" id="WP_092458926.1">
    <property type="nucleotide sequence ID" value="NZ_FPCJ01000001.1"/>
</dbReference>
<dbReference type="STRING" id="1393122.SAMN05660895_1202"/>
<dbReference type="GO" id="GO:0006518">
    <property type="term" value="P:peptide metabolic process"/>
    <property type="evidence" value="ECO:0007669"/>
    <property type="project" value="TreeGrafter"/>
</dbReference>
<dbReference type="CDD" id="cd09606">
    <property type="entry name" value="M3B_PepF"/>
    <property type="match status" value="1"/>
</dbReference>
<proteinExistence type="inferred from homology"/>
<evidence type="ECO:0000256" key="1">
    <source>
        <dbReference type="ARBA" id="ARBA00022670"/>
    </source>
</evidence>
<protein>
    <submittedName>
        <fullName evidence="8">Oligoendopeptidase F</fullName>
    </submittedName>
</protein>
<keyword evidence="1 6" id="KW-0645">Protease</keyword>
<reference evidence="9" key="1">
    <citation type="submission" date="2016-10" db="EMBL/GenBank/DDBJ databases">
        <authorList>
            <person name="Varghese N."/>
            <person name="Submissions S."/>
        </authorList>
    </citation>
    <scope>NUCLEOTIDE SEQUENCE [LARGE SCALE GENOMIC DNA]</scope>
    <source>
        <strain evidence="9">DSM 14807</strain>
    </source>
</reference>
<organism evidence="8 9">
    <name type="scientific">Thermoflavifilum thermophilum</name>
    <dbReference type="NCBI Taxonomy" id="1393122"/>
    <lineage>
        <taxon>Bacteria</taxon>
        <taxon>Pseudomonadati</taxon>
        <taxon>Bacteroidota</taxon>
        <taxon>Chitinophagia</taxon>
        <taxon>Chitinophagales</taxon>
        <taxon>Chitinophagaceae</taxon>
        <taxon>Thermoflavifilum</taxon>
    </lineage>
</organism>
<feature type="domain" description="Peptidase M3A/M3B catalytic" evidence="7">
    <location>
        <begin position="175"/>
        <end position="560"/>
    </location>
</feature>